<dbReference type="GO" id="GO:0005811">
    <property type="term" value="C:lipid droplet"/>
    <property type="evidence" value="ECO:0007669"/>
    <property type="project" value="TreeGrafter"/>
</dbReference>
<dbReference type="PANTHER" id="PTHR12406:SF41">
    <property type="entry name" value="BRUMMER, ISOFORM B-RELATED"/>
    <property type="match status" value="1"/>
</dbReference>
<proteinExistence type="predicted"/>
<dbReference type="PROSITE" id="PS51635">
    <property type="entry name" value="PNPLA"/>
    <property type="match status" value="1"/>
</dbReference>
<dbReference type="InterPro" id="IPR002641">
    <property type="entry name" value="PNPLA_dom"/>
</dbReference>
<accession>A0A7M5UZF1</accession>
<dbReference type="GO" id="GO:0004806">
    <property type="term" value="F:triacylglycerol lipase activity"/>
    <property type="evidence" value="ECO:0007669"/>
    <property type="project" value="UniProtKB-EC"/>
</dbReference>
<reference evidence="6" key="1">
    <citation type="submission" date="2021-01" db="UniProtKB">
        <authorList>
            <consortium name="EnsemblMetazoa"/>
        </authorList>
    </citation>
    <scope>IDENTIFICATION</scope>
</reference>
<evidence type="ECO:0000256" key="4">
    <source>
        <dbReference type="PROSITE-ProRule" id="PRU01161"/>
    </source>
</evidence>
<evidence type="ECO:0000259" key="5">
    <source>
        <dbReference type="PROSITE" id="PS51635"/>
    </source>
</evidence>
<dbReference type="GO" id="GO:0005737">
    <property type="term" value="C:cytoplasm"/>
    <property type="evidence" value="ECO:0007669"/>
    <property type="project" value="TreeGrafter"/>
</dbReference>
<evidence type="ECO:0000256" key="1">
    <source>
        <dbReference type="ARBA" id="ARBA00013279"/>
    </source>
</evidence>
<dbReference type="FunFam" id="3.40.1090.10:FF:000003">
    <property type="entry name" value="Patatin-like phospholipase domain-containing protein 2"/>
    <property type="match status" value="1"/>
</dbReference>
<feature type="short sequence motif" description="DGA/G" evidence="4">
    <location>
        <begin position="161"/>
        <end position="163"/>
    </location>
</feature>
<dbReference type="GO" id="GO:0019433">
    <property type="term" value="P:triglyceride catabolic process"/>
    <property type="evidence" value="ECO:0007669"/>
    <property type="project" value="TreeGrafter"/>
</dbReference>
<dbReference type="EC" id="3.1.1.3" evidence="1"/>
<keyword evidence="3 4" id="KW-0443">Lipid metabolism</keyword>
<dbReference type="SUPFAM" id="SSF52151">
    <property type="entry name" value="FabD/lysophospholipase-like"/>
    <property type="match status" value="1"/>
</dbReference>
<dbReference type="Gene3D" id="3.40.1090.10">
    <property type="entry name" value="Cytosolic phospholipase A2 catalytic domain"/>
    <property type="match status" value="1"/>
</dbReference>
<feature type="domain" description="PNPLA" evidence="5">
    <location>
        <begin position="5"/>
        <end position="174"/>
    </location>
</feature>
<feature type="active site" description="Nucleophile" evidence="4">
    <location>
        <position position="42"/>
    </location>
</feature>
<dbReference type="PANTHER" id="PTHR12406">
    <property type="entry name" value="CALCIUM-INDEPENDENT PHOSPHOLIPASE A2 IPLA2 -RELATED"/>
    <property type="match status" value="1"/>
</dbReference>
<dbReference type="InterPro" id="IPR033562">
    <property type="entry name" value="PLPL"/>
</dbReference>
<evidence type="ECO:0000313" key="7">
    <source>
        <dbReference type="Proteomes" id="UP000594262"/>
    </source>
</evidence>
<dbReference type="Pfam" id="PF01734">
    <property type="entry name" value="Patatin"/>
    <property type="match status" value="1"/>
</dbReference>
<keyword evidence="4" id="KW-0442">Lipid degradation</keyword>
<feature type="short sequence motif" description="GXGXXG" evidence="4">
    <location>
        <begin position="9"/>
        <end position="14"/>
    </location>
</feature>
<organism evidence="6 7">
    <name type="scientific">Clytia hemisphaerica</name>
    <dbReference type="NCBI Taxonomy" id="252671"/>
    <lineage>
        <taxon>Eukaryota</taxon>
        <taxon>Metazoa</taxon>
        <taxon>Cnidaria</taxon>
        <taxon>Hydrozoa</taxon>
        <taxon>Hydroidolina</taxon>
        <taxon>Leptothecata</taxon>
        <taxon>Obeliida</taxon>
        <taxon>Clytiidae</taxon>
        <taxon>Clytia</taxon>
    </lineage>
</organism>
<evidence type="ECO:0000256" key="2">
    <source>
        <dbReference type="ARBA" id="ARBA00022801"/>
    </source>
</evidence>
<dbReference type="Proteomes" id="UP000594262">
    <property type="component" value="Unplaced"/>
</dbReference>
<sequence length="497" mass="56029">METNIAFCGAGFLGIYHIGVVSCLKAHAQKLLDNINKYGGCSAGALAACMLLCDINMEACVQFVMNQASKVHQSLLGPMSRNFDICTHIRKSCAKHLPADAYERASGKLFVSLTRARDLQNVIVSQYNSNDDLIDALICTCFVPVFCGVIPPKFQGVAYFDGGLTNNLPQHFEGTTITVSPFGGENDICPNDRHQSSGQFDMRNTNMQFSCHNLYRMSRAMFPPDNEVLTRMCQQGFNDALKYLNKTYHDYLNLDIALQFPLAECLDLDPKRDQDDVTDGIQDGAASGVESDSAAYISEAEQIIITEKALRNIISPVELNEILRKTKETLDSEKLNWYFLQMFITMSDWTRKPCKYTSTYVLDFSKRMLAGLLPKIQWVGSKNDYTQRLIDLVTKGFHAYKETTHFEWHPTIKAEDQINIQFINNKKSKSSVWLTSIVKSIRIINTCKDISNHTAVLKILLDILQRCILWVGVVVDAILLLVRSIKLSVSTHWKKNV</sequence>
<evidence type="ECO:0000256" key="3">
    <source>
        <dbReference type="ARBA" id="ARBA00023098"/>
    </source>
</evidence>
<dbReference type="EnsemblMetazoa" id="CLYHEMT008575.1">
    <property type="protein sequence ID" value="CLYHEMP008575.1"/>
    <property type="gene ID" value="CLYHEMG008575"/>
</dbReference>
<keyword evidence="7" id="KW-1185">Reference proteome</keyword>
<dbReference type="GO" id="GO:0016020">
    <property type="term" value="C:membrane"/>
    <property type="evidence" value="ECO:0007669"/>
    <property type="project" value="TreeGrafter"/>
</dbReference>
<keyword evidence="2 4" id="KW-0378">Hydrolase</keyword>
<dbReference type="GO" id="GO:0055088">
    <property type="term" value="P:lipid homeostasis"/>
    <property type="evidence" value="ECO:0007669"/>
    <property type="project" value="TreeGrafter"/>
</dbReference>
<dbReference type="InterPro" id="IPR016035">
    <property type="entry name" value="Acyl_Trfase/lysoPLipase"/>
</dbReference>
<evidence type="ECO:0000313" key="6">
    <source>
        <dbReference type="EnsemblMetazoa" id="CLYHEMP008575.1"/>
    </source>
</evidence>
<feature type="short sequence motif" description="GXSXG" evidence="4">
    <location>
        <begin position="40"/>
        <end position="44"/>
    </location>
</feature>
<dbReference type="AlphaFoldDB" id="A0A7M5UZF1"/>
<name>A0A7M5UZF1_9CNID</name>
<dbReference type="OrthoDB" id="197155at2759"/>
<protein>
    <recommendedName>
        <fullName evidence="1">triacylglycerol lipase</fullName>
        <ecNumber evidence="1">3.1.1.3</ecNumber>
    </recommendedName>
</protein>
<feature type="active site" description="Proton acceptor" evidence="4">
    <location>
        <position position="161"/>
    </location>
</feature>